<gene>
    <name evidence="2" type="ORF">ILEXP_LOCUS26993</name>
</gene>
<accession>A0ABC8SUI1</accession>
<proteinExistence type="predicted"/>
<reference evidence="2 3" key="1">
    <citation type="submission" date="2024-02" db="EMBL/GenBank/DDBJ databases">
        <authorList>
            <person name="Vignale AGUSTIN F."/>
            <person name="Sosa J E."/>
            <person name="Modenutti C."/>
        </authorList>
    </citation>
    <scope>NUCLEOTIDE SEQUENCE [LARGE SCALE GENOMIC DNA]</scope>
</reference>
<protein>
    <recommendedName>
        <fullName evidence="4">WW domain-binding protein 11</fullName>
    </recommendedName>
</protein>
<dbReference type="EMBL" id="CAUOFW020003165">
    <property type="protein sequence ID" value="CAK9158367.1"/>
    <property type="molecule type" value="Genomic_DNA"/>
</dbReference>
<evidence type="ECO:0000313" key="2">
    <source>
        <dbReference type="EMBL" id="CAK9158367.1"/>
    </source>
</evidence>
<name>A0ABC8SUI1_9AQUA</name>
<dbReference type="AlphaFoldDB" id="A0ABC8SUI1"/>
<evidence type="ECO:0008006" key="4">
    <source>
        <dbReference type="Google" id="ProtNLM"/>
    </source>
</evidence>
<feature type="compositionally biased region" description="Pro residues" evidence="1">
    <location>
        <begin position="52"/>
        <end position="65"/>
    </location>
</feature>
<evidence type="ECO:0000313" key="3">
    <source>
        <dbReference type="Proteomes" id="UP001642360"/>
    </source>
</evidence>
<comment type="caution">
    <text evidence="2">The sequence shown here is derived from an EMBL/GenBank/DDBJ whole genome shotgun (WGS) entry which is preliminary data.</text>
</comment>
<sequence length="255" mass="26492">MAYFSLSCVQATTMLPPPPGLPLKLTDNQSEGASAESVAKNPSEMKDISQMVPPPPPPRQQPPVAGPALVPTLHPDVLPPGISRFPLPPPRPDMQRPLSASGIPGQSAPPGMMVPLIPGPPFGPPPGHLPMMRPPLPPGPPPIPQDGYVTGLPVPQKPSYVKSAAATVVKRPLAQHTPELTAMVPASVRVRRESALPKAKLKPSLSTVAPATLSPAAPVGKQETGNSSSALKPQSIDDSYMAFLEDMKALGALDG</sequence>
<organism evidence="2 3">
    <name type="scientific">Ilex paraguariensis</name>
    <name type="common">yerba mate</name>
    <dbReference type="NCBI Taxonomy" id="185542"/>
    <lineage>
        <taxon>Eukaryota</taxon>
        <taxon>Viridiplantae</taxon>
        <taxon>Streptophyta</taxon>
        <taxon>Embryophyta</taxon>
        <taxon>Tracheophyta</taxon>
        <taxon>Spermatophyta</taxon>
        <taxon>Magnoliopsida</taxon>
        <taxon>eudicotyledons</taxon>
        <taxon>Gunneridae</taxon>
        <taxon>Pentapetalae</taxon>
        <taxon>asterids</taxon>
        <taxon>campanulids</taxon>
        <taxon>Aquifoliales</taxon>
        <taxon>Aquifoliaceae</taxon>
        <taxon>Ilex</taxon>
    </lineage>
</organism>
<dbReference type="Proteomes" id="UP001642360">
    <property type="component" value="Unassembled WGS sequence"/>
</dbReference>
<feature type="region of interest" description="Disordered" evidence="1">
    <location>
        <begin position="213"/>
        <end position="234"/>
    </location>
</feature>
<feature type="compositionally biased region" description="Polar residues" evidence="1">
    <location>
        <begin position="223"/>
        <end position="232"/>
    </location>
</feature>
<evidence type="ECO:0000256" key="1">
    <source>
        <dbReference type="SAM" id="MobiDB-lite"/>
    </source>
</evidence>
<keyword evidence="3" id="KW-1185">Reference proteome</keyword>
<feature type="region of interest" description="Disordered" evidence="1">
    <location>
        <begin position="13"/>
        <end position="69"/>
    </location>
</feature>